<dbReference type="PROSITE" id="PS51462">
    <property type="entry name" value="NUDIX"/>
    <property type="match status" value="1"/>
</dbReference>
<evidence type="ECO:0000313" key="8">
    <source>
        <dbReference type="Proteomes" id="UP000460221"/>
    </source>
</evidence>
<dbReference type="InterPro" id="IPR020084">
    <property type="entry name" value="NUDIX_hydrolase_CS"/>
</dbReference>
<evidence type="ECO:0000256" key="1">
    <source>
        <dbReference type="ARBA" id="ARBA00001946"/>
    </source>
</evidence>
<dbReference type="Gene3D" id="1.20.1440.20">
    <property type="entry name" value="LemA-like domain"/>
    <property type="match status" value="1"/>
</dbReference>
<accession>A0A7K1FSK6</accession>
<dbReference type="AlphaFoldDB" id="A0A7K1FSK6"/>
<evidence type="ECO:0000256" key="5">
    <source>
        <dbReference type="RuleBase" id="RU003476"/>
    </source>
</evidence>
<evidence type="ECO:0000313" key="7">
    <source>
        <dbReference type="EMBL" id="MTD16379.1"/>
    </source>
</evidence>
<comment type="similarity">
    <text evidence="2 5">Belongs to the Nudix hydrolase family.</text>
</comment>
<comment type="caution">
    <text evidence="7">The sequence shown here is derived from an EMBL/GenBank/DDBJ whole genome shotgun (WGS) entry which is preliminary data.</text>
</comment>
<dbReference type="InterPro" id="IPR015797">
    <property type="entry name" value="NUDIX_hydrolase-like_dom_sf"/>
</dbReference>
<keyword evidence="3 5" id="KW-0378">Hydrolase</keyword>
<feature type="domain" description="Nudix hydrolase" evidence="6">
    <location>
        <begin position="166"/>
        <end position="310"/>
    </location>
</feature>
<name>A0A7K1FSK6_9ACTN</name>
<dbReference type="CDD" id="cd04685">
    <property type="entry name" value="NUDIX_Hydrolase"/>
    <property type="match status" value="1"/>
</dbReference>
<protein>
    <submittedName>
        <fullName evidence="7">NUDIX domain-containing protein</fullName>
    </submittedName>
</protein>
<keyword evidence="8" id="KW-1185">Reference proteome</keyword>
<keyword evidence="4" id="KW-0460">Magnesium</keyword>
<evidence type="ECO:0000256" key="4">
    <source>
        <dbReference type="ARBA" id="ARBA00022842"/>
    </source>
</evidence>
<comment type="cofactor">
    <cofactor evidence="1">
        <name>Mg(2+)</name>
        <dbReference type="ChEBI" id="CHEBI:18420"/>
    </cofactor>
</comment>
<dbReference type="RefSeq" id="WP_154770378.1">
    <property type="nucleotide sequence ID" value="NZ_WLYK01000009.1"/>
</dbReference>
<dbReference type="SUPFAM" id="SSF140478">
    <property type="entry name" value="LemA-like"/>
    <property type="match status" value="1"/>
</dbReference>
<proteinExistence type="inferred from homology"/>
<dbReference type="InterPro" id="IPR020476">
    <property type="entry name" value="Nudix_hydrolase"/>
</dbReference>
<dbReference type="PANTHER" id="PTHR43046">
    <property type="entry name" value="GDP-MANNOSE MANNOSYL HYDROLASE"/>
    <property type="match status" value="1"/>
</dbReference>
<dbReference type="Gene3D" id="3.90.79.10">
    <property type="entry name" value="Nucleoside Triphosphate Pyrophosphohydrolase"/>
    <property type="match status" value="1"/>
</dbReference>
<dbReference type="Proteomes" id="UP000460221">
    <property type="component" value="Unassembled WGS sequence"/>
</dbReference>
<evidence type="ECO:0000256" key="3">
    <source>
        <dbReference type="ARBA" id="ARBA00022801"/>
    </source>
</evidence>
<evidence type="ECO:0000256" key="2">
    <source>
        <dbReference type="ARBA" id="ARBA00005582"/>
    </source>
</evidence>
<dbReference type="PROSITE" id="PS00893">
    <property type="entry name" value="NUDIX_BOX"/>
    <property type="match status" value="1"/>
</dbReference>
<dbReference type="PANTHER" id="PTHR43046:SF12">
    <property type="entry name" value="GDP-MANNOSE MANNOSYL HYDROLASE"/>
    <property type="match status" value="1"/>
</dbReference>
<dbReference type="GO" id="GO:0016787">
    <property type="term" value="F:hydrolase activity"/>
    <property type="evidence" value="ECO:0007669"/>
    <property type="project" value="UniProtKB-KW"/>
</dbReference>
<dbReference type="EMBL" id="WLYK01000009">
    <property type="protein sequence ID" value="MTD16379.1"/>
    <property type="molecule type" value="Genomic_DNA"/>
</dbReference>
<dbReference type="Pfam" id="PF00293">
    <property type="entry name" value="NUDIX"/>
    <property type="match status" value="1"/>
</dbReference>
<gene>
    <name evidence="7" type="ORF">GIS00_20775</name>
</gene>
<dbReference type="InterPro" id="IPR000086">
    <property type="entry name" value="NUDIX_hydrolase_dom"/>
</dbReference>
<evidence type="ECO:0000259" key="6">
    <source>
        <dbReference type="PROSITE" id="PS51462"/>
    </source>
</evidence>
<organism evidence="7 8">
    <name type="scientific">Nakamurella alba</name>
    <dbReference type="NCBI Taxonomy" id="2665158"/>
    <lineage>
        <taxon>Bacteria</taxon>
        <taxon>Bacillati</taxon>
        <taxon>Actinomycetota</taxon>
        <taxon>Actinomycetes</taxon>
        <taxon>Nakamurellales</taxon>
        <taxon>Nakamurellaceae</taxon>
        <taxon>Nakamurella</taxon>
    </lineage>
</organism>
<reference evidence="7 8" key="1">
    <citation type="submission" date="2019-11" db="EMBL/GenBank/DDBJ databases">
        <authorList>
            <person name="Jiang L.-Q."/>
        </authorList>
    </citation>
    <scope>NUCLEOTIDE SEQUENCE [LARGE SCALE GENOMIC DNA]</scope>
    <source>
        <strain evidence="7 8">YIM 132087</strain>
    </source>
</reference>
<dbReference type="PRINTS" id="PR00502">
    <property type="entry name" value="NUDIXFAMILY"/>
</dbReference>
<sequence>MTTWVVVVVLLVLAIAAFRLWLTANRLDRLHVRTEAAWVALDGTLARRIVAARATAAAGGFPPGQAEEIRRLTVVADASDRDTRPDAENDLSRALAAAPPMTSPDLAAELADAGERVALARTFYNDAVRDTRALRAKWFTRFFRLAGRAELPDYFEIADVATVLPLVRTAARVVLLTPDRRVLLFSSEEPDAPEGGRVWFTPGGGLEPGEDLADAAIRELAEETGLQLGPGDLSDPLWRRHARFVFGGVGYDQTEFFLAARAPAVFDPDTSGFTPVEIRGITGSRWFSAEELRALPDTVYPVDLADRLPEAEAAVGGAPVGDPVLIA</sequence>
<dbReference type="SUPFAM" id="SSF55811">
    <property type="entry name" value="Nudix"/>
    <property type="match status" value="1"/>
</dbReference>
<dbReference type="InterPro" id="IPR023353">
    <property type="entry name" value="LemA-like_dom_sf"/>
</dbReference>